<dbReference type="PROSITE" id="PS50887">
    <property type="entry name" value="GGDEF"/>
    <property type="match status" value="1"/>
</dbReference>
<keyword evidence="6" id="KW-0238">DNA-binding</keyword>
<evidence type="ECO:0000256" key="2">
    <source>
        <dbReference type="ARBA" id="ARBA00022475"/>
    </source>
</evidence>
<dbReference type="InterPro" id="IPR033479">
    <property type="entry name" value="dCache_1"/>
</dbReference>
<sequence length="769" mass="88366">MLEKFRKTFSIRSMRKKVLIVASLLATIPVLVMGTTAYLIASDNMIREINAANQQTMLQIQQRIDEKLITLENITLQNSTNPTFTHFLSLSNPLDDIEAFGLTMTILSSMQVLIDDVDSVYLYRPDKGLVVSPDLGMTDDRVLPDYVKEALSKEPSKIWLDHQLESHAYRDGLHQITFIRKMNTHGHSSAGYLIVNLDETTLFRIFSNMNLGDNRELLIITPSSNIFSDLSKNVLEEPFEEYSFIRSIMENSLTEDMSTVMVDGLRMSLSYVQSPHNGWKYVTIVPFSDMTQHLQQIKQTTFAICLLLVFISATASGLLSKRWLYALQSLMESIKKKSGLPEAQNGQNEFVLIRSYFESLEQNNEQLERQIGESMPILKNNFIQKLFTEPYRDDMKKQAAYYEIPGKYDYYSVICIELDNMRGHTEEDSNLFHYAVMNIAKEIVSRHGDGIVVQIHSGHIALLLNHKEQNPSEDQQTNVFHMAENIRNIAESLLHITVTMGIGHSYEGLHQVRKSFREAMEALDYQLVQGSGKVLYIGQVKLEGCSLNYPYECEHQIMTNLKFANLVKIQDLLDDFAHALKSQAANYDQVRQSFMQLLAATQRSMLELDASSAAIHNYNLYQRLFELNTTDKIVHWLKSEVYPPMTEHIRSRLEQRTHSTIQKALDYIQEYYDSDLSMPMVADVISMPVSHFSHMFKMEVGMTFSDYVIALRMEKARQMLENTDTRISEIAEKLRYNNPQNFIRVFKKMNGMTPGEYRSRRTKIAGTGG</sequence>
<keyword evidence="2" id="KW-1003">Cell membrane</keyword>
<dbReference type="SMART" id="SM00342">
    <property type="entry name" value="HTH_ARAC"/>
    <property type="match status" value="1"/>
</dbReference>
<dbReference type="EMBL" id="JBHSQV010000007">
    <property type="protein sequence ID" value="MFC5985126.1"/>
    <property type="molecule type" value="Genomic_DNA"/>
</dbReference>
<evidence type="ECO:0000256" key="8">
    <source>
        <dbReference type="ARBA" id="ARBA00023163"/>
    </source>
</evidence>
<evidence type="ECO:0000256" key="5">
    <source>
        <dbReference type="ARBA" id="ARBA00023015"/>
    </source>
</evidence>
<evidence type="ECO:0000256" key="1">
    <source>
        <dbReference type="ARBA" id="ARBA00004651"/>
    </source>
</evidence>
<reference evidence="12" key="1">
    <citation type="journal article" date="2019" name="Int. J. Syst. Evol. Microbiol.">
        <title>The Global Catalogue of Microorganisms (GCM) 10K type strain sequencing project: providing services to taxonomists for standard genome sequencing and annotation.</title>
        <authorList>
            <consortium name="The Broad Institute Genomics Platform"/>
            <consortium name="The Broad Institute Genome Sequencing Center for Infectious Disease"/>
            <person name="Wu L."/>
            <person name="Ma J."/>
        </authorList>
    </citation>
    <scope>NUCLEOTIDE SEQUENCE [LARGE SCALE GENOMIC DNA]</scope>
    <source>
        <strain evidence="12">CCM 8749</strain>
    </source>
</reference>
<evidence type="ECO:0000313" key="12">
    <source>
        <dbReference type="Proteomes" id="UP001596250"/>
    </source>
</evidence>
<name>A0ABW1IJA2_9BACL</name>
<dbReference type="Proteomes" id="UP001596250">
    <property type="component" value="Unassembled WGS sequence"/>
</dbReference>
<evidence type="ECO:0000256" key="7">
    <source>
        <dbReference type="ARBA" id="ARBA00023136"/>
    </source>
</evidence>
<accession>A0ABW1IJA2</accession>
<comment type="caution">
    <text evidence="11">The sequence shown here is derived from an EMBL/GenBank/DDBJ whole genome shotgun (WGS) entry which is preliminary data.</text>
</comment>
<dbReference type="Pfam" id="PF02743">
    <property type="entry name" value="dCache_1"/>
    <property type="match status" value="1"/>
</dbReference>
<dbReference type="InterPro" id="IPR018060">
    <property type="entry name" value="HTH_AraC"/>
</dbReference>
<dbReference type="Gene3D" id="1.10.10.60">
    <property type="entry name" value="Homeodomain-like"/>
    <property type="match status" value="2"/>
</dbReference>
<proteinExistence type="predicted"/>
<dbReference type="Pfam" id="PF17853">
    <property type="entry name" value="GGDEF_2"/>
    <property type="match status" value="1"/>
</dbReference>
<dbReference type="PANTHER" id="PTHR43280:SF10">
    <property type="entry name" value="REGULATORY PROTEIN POCR"/>
    <property type="match status" value="1"/>
</dbReference>
<dbReference type="Pfam" id="PF12833">
    <property type="entry name" value="HTH_18"/>
    <property type="match status" value="1"/>
</dbReference>
<organism evidence="11 12">
    <name type="scientific">Marinicrinis lubricantis</name>
    <dbReference type="NCBI Taxonomy" id="2086470"/>
    <lineage>
        <taxon>Bacteria</taxon>
        <taxon>Bacillati</taxon>
        <taxon>Bacillota</taxon>
        <taxon>Bacilli</taxon>
        <taxon>Bacillales</taxon>
        <taxon>Paenibacillaceae</taxon>
    </lineage>
</organism>
<keyword evidence="7" id="KW-0472">Membrane</keyword>
<keyword evidence="5" id="KW-0805">Transcription regulation</keyword>
<dbReference type="InterPro" id="IPR000160">
    <property type="entry name" value="GGDEF_dom"/>
</dbReference>
<protein>
    <submittedName>
        <fullName evidence="11">Helix-turn-helix domain-containing protein</fullName>
    </submittedName>
</protein>
<dbReference type="PRINTS" id="PR00032">
    <property type="entry name" value="HTHARAC"/>
</dbReference>
<evidence type="ECO:0000256" key="3">
    <source>
        <dbReference type="ARBA" id="ARBA00022692"/>
    </source>
</evidence>
<evidence type="ECO:0000259" key="10">
    <source>
        <dbReference type="PROSITE" id="PS50887"/>
    </source>
</evidence>
<keyword evidence="3" id="KW-0812">Transmembrane</keyword>
<keyword evidence="8" id="KW-0804">Transcription</keyword>
<dbReference type="RefSeq" id="WP_379891661.1">
    <property type="nucleotide sequence ID" value="NZ_CBCSCT010000074.1"/>
</dbReference>
<dbReference type="InterPro" id="IPR018062">
    <property type="entry name" value="HTH_AraC-typ_CS"/>
</dbReference>
<feature type="domain" description="GGDEF" evidence="10">
    <location>
        <begin position="409"/>
        <end position="539"/>
    </location>
</feature>
<evidence type="ECO:0000259" key="9">
    <source>
        <dbReference type="PROSITE" id="PS01124"/>
    </source>
</evidence>
<comment type="subcellular location">
    <subcellularLocation>
        <location evidence="1">Cell membrane</location>
        <topology evidence="1">Multi-pass membrane protein</topology>
    </subcellularLocation>
</comment>
<evidence type="ECO:0000313" key="11">
    <source>
        <dbReference type="EMBL" id="MFC5985126.1"/>
    </source>
</evidence>
<dbReference type="InterPro" id="IPR020449">
    <property type="entry name" value="Tscrpt_reg_AraC-type_HTH"/>
</dbReference>
<dbReference type="InterPro" id="IPR009057">
    <property type="entry name" value="Homeodomain-like_sf"/>
</dbReference>
<dbReference type="PROSITE" id="PS01124">
    <property type="entry name" value="HTH_ARAC_FAMILY_2"/>
    <property type="match status" value="1"/>
</dbReference>
<evidence type="ECO:0000256" key="6">
    <source>
        <dbReference type="ARBA" id="ARBA00023125"/>
    </source>
</evidence>
<gene>
    <name evidence="11" type="ORF">ACFPXP_01375</name>
</gene>
<dbReference type="SUPFAM" id="SSF46689">
    <property type="entry name" value="Homeodomain-like"/>
    <property type="match status" value="2"/>
</dbReference>
<evidence type="ECO:0000256" key="4">
    <source>
        <dbReference type="ARBA" id="ARBA00022989"/>
    </source>
</evidence>
<dbReference type="Gene3D" id="3.30.450.20">
    <property type="entry name" value="PAS domain"/>
    <property type="match status" value="1"/>
</dbReference>
<dbReference type="PROSITE" id="PS00041">
    <property type="entry name" value="HTH_ARAC_FAMILY_1"/>
    <property type="match status" value="1"/>
</dbReference>
<feature type="domain" description="HTH araC/xylS-type" evidence="9">
    <location>
        <begin position="662"/>
        <end position="760"/>
    </location>
</feature>
<keyword evidence="4" id="KW-1133">Transmembrane helix</keyword>
<dbReference type="InterPro" id="IPR041522">
    <property type="entry name" value="CdaR_GGDEF"/>
</dbReference>
<dbReference type="PANTHER" id="PTHR43280">
    <property type="entry name" value="ARAC-FAMILY TRANSCRIPTIONAL REGULATOR"/>
    <property type="match status" value="1"/>
</dbReference>
<keyword evidence="12" id="KW-1185">Reference proteome</keyword>